<keyword evidence="4" id="KW-1185">Reference proteome</keyword>
<feature type="compositionally biased region" description="Basic and acidic residues" evidence="1">
    <location>
        <begin position="626"/>
        <end position="637"/>
    </location>
</feature>
<dbReference type="GeneID" id="89970323"/>
<dbReference type="RefSeq" id="XP_064706579.1">
    <property type="nucleotide sequence ID" value="XM_064845725.1"/>
</dbReference>
<feature type="transmembrane region" description="Helical" evidence="2">
    <location>
        <begin position="97"/>
        <end position="123"/>
    </location>
</feature>
<comment type="caution">
    <text evidence="3">The sequence shown here is derived from an EMBL/GenBank/DDBJ whole genome shotgun (WGS) entry which is preliminary data.</text>
</comment>
<dbReference type="Pfam" id="PF11374">
    <property type="entry name" value="DUF3176"/>
    <property type="match status" value="1"/>
</dbReference>
<dbReference type="PANTHER" id="PTHR35394:SF5">
    <property type="entry name" value="DUF3176 DOMAIN-CONTAINING PROTEIN"/>
    <property type="match status" value="1"/>
</dbReference>
<proteinExistence type="predicted"/>
<feature type="region of interest" description="Disordered" evidence="1">
    <location>
        <begin position="621"/>
        <end position="643"/>
    </location>
</feature>
<evidence type="ECO:0000256" key="2">
    <source>
        <dbReference type="SAM" id="Phobius"/>
    </source>
</evidence>
<organism evidence="3 4">
    <name type="scientific">Exophiala bonariae</name>
    <dbReference type="NCBI Taxonomy" id="1690606"/>
    <lineage>
        <taxon>Eukaryota</taxon>
        <taxon>Fungi</taxon>
        <taxon>Dikarya</taxon>
        <taxon>Ascomycota</taxon>
        <taxon>Pezizomycotina</taxon>
        <taxon>Eurotiomycetes</taxon>
        <taxon>Chaetothyriomycetidae</taxon>
        <taxon>Chaetothyriales</taxon>
        <taxon>Herpotrichiellaceae</taxon>
        <taxon>Exophiala</taxon>
    </lineage>
</organism>
<sequence>MQPDQSTNKRCDAEAEASHSLEPPLIASSKAKSSDGKKTWFKPTIFQSHPRRWHRISHNTWIWEIAGISVCVACLISIIGILLAYDQKPQPRATSGISLTATIAILATISRAAVLFVAASVIAQQKWIKFVKSKNSLSIISRYDDATRGPLGSFALLVAHPKSAVVMIVAAITVLALGFEPFVQQSLKLPLRNLELKGTSSILRASTTITQSQLEIASNVSLIYNSILLQGLYSDVVAPLQPSCTGSSCDWPMYYTASVCSSCTDAVNETTLDRGEDQSLHYFATTDYLDDFQGFSEMYVPEEQKSDTLSLVYPIWQWNSSTNYTVTVGDSPPVDVPVNVTAVLDLSGYLSQTLSYPEELVFDATKPRDGTRNMSGPYSTLGYLKFGESQDGLRLEIKAATKCTISLCAKELVSTLFNGSLGTQVKEQTWGEYFPMMGSTSFGYNWTATLGNHTFQVLDKILPGQSTNANIYPIVQLLDRTIISLGGQSLRSQKYAGGVRSSFLTDPPSNTQRFITGPMQNSSARIAQAFTNYFQQNGDTLISGKVYTVVTFVDVHWAWLIFPLAIVLICFANLIITIYQSRLLKLPIWRTSPYPLLFSWQMEDNRPRATVYDVPAVVSATGRDPASGDRIPEEQDRSSNSVGVSRPLLKRSVAINEYSISALESVARGSMVQLKRTDGRWMFETSDVK</sequence>
<dbReference type="InterPro" id="IPR021514">
    <property type="entry name" value="DUF3176"/>
</dbReference>
<keyword evidence="2" id="KW-1133">Transmembrane helix</keyword>
<evidence type="ECO:0000313" key="4">
    <source>
        <dbReference type="Proteomes" id="UP001358417"/>
    </source>
</evidence>
<feature type="transmembrane region" description="Helical" evidence="2">
    <location>
        <begin position="557"/>
        <end position="579"/>
    </location>
</feature>
<evidence type="ECO:0000256" key="1">
    <source>
        <dbReference type="SAM" id="MobiDB-lite"/>
    </source>
</evidence>
<gene>
    <name evidence="3" type="ORF">LTR84_002111</name>
</gene>
<keyword evidence="2" id="KW-0472">Membrane</keyword>
<dbReference type="EMBL" id="JAVRRD010000012">
    <property type="protein sequence ID" value="KAK5053137.1"/>
    <property type="molecule type" value="Genomic_DNA"/>
</dbReference>
<reference evidence="3 4" key="1">
    <citation type="submission" date="2023-08" db="EMBL/GenBank/DDBJ databases">
        <title>Black Yeasts Isolated from many extreme environments.</title>
        <authorList>
            <person name="Coleine C."/>
            <person name="Stajich J.E."/>
            <person name="Selbmann L."/>
        </authorList>
    </citation>
    <scope>NUCLEOTIDE SEQUENCE [LARGE SCALE GENOMIC DNA]</scope>
    <source>
        <strain evidence="3 4">CCFEE 5792</strain>
    </source>
</reference>
<evidence type="ECO:0000313" key="3">
    <source>
        <dbReference type="EMBL" id="KAK5053137.1"/>
    </source>
</evidence>
<feature type="compositionally biased region" description="Basic and acidic residues" evidence="1">
    <location>
        <begin position="7"/>
        <end position="19"/>
    </location>
</feature>
<protein>
    <submittedName>
        <fullName evidence="3">Uncharacterized protein</fullName>
    </submittedName>
</protein>
<keyword evidence="2" id="KW-0812">Transmembrane</keyword>
<feature type="transmembrane region" description="Helical" evidence="2">
    <location>
        <begin position="61"/>
        <end position="85"/>
    </location>
</feature>
<dbReference type="AlphaFoldDB" id="A0AAV9NCN5"/>
<accession>A0AAV9NCN5</accession>
<name>A0AAV9NCN5_9EURO</name>
<dbReference type="Proteomes" id="UP001358417">
    <property type="component" value="Unassembled WGS sequence"/>
</dbReference>
<feature type="transmembrane region" description="Helical" evidence="2">
    <location>
        <begin position="164"/>
        <end position="183"/>
    </location>
</feature>
<dbReference type="PANTHER" id="PTHR35394">
    <property type="entry name" value="DUF3176 DOMAIN-CONTAINING PROTEIN"/>
    <property type="match status" value="1"/>
</dbReference>
<feature type="region of interest" description="Disordered" evidence="1">
    <location>
        <begin position="1"/>
        <end position="21"/>
    </location>
</feature>